<dbReference type="Gene3D" id="3.30.450.90">
    <property type="match status" value="1"/>
</dbReference>
<name>A0A0F3H0C2_9BACT</name>
<evidence type="ECO:0000256" key="3">
    <source>
        <dbReference type="ARBA" id="ARBA00022840"/>
    </source>
</evidence>
<dbReference type="EMBL" id="LACI01000066">
    <property type="protein sequence ID" value="KJU87669.1"/>
    <property type="molecule type" value="Genomic_DNA"/>
</dbReference>
<dbReference type="GO" id="GO:0005886">
    <property type="term" value="C:plasma membrane"/>
    <property type="evidence" value="ECO:0007669"/>
    <property type="project" value="TreeGrafter"/>
</dbReference>
<keyword evidence="6" id="KW-1185">Reference proteome</keyword>
<dbReference type="PATRIC" id="fig|29290.4.peg.197"/>
<dbReference type="SMART" id="SM00382">
    <property type="entry name" value="AAA"/>
    <property type="match status" value="1"/>
</dbReference>
<dbReference type="Pfam" id="PF05157">
    <property type="entry name" value="MshEN"/>
    <property type="match status" value="1"/>
</dbReference>
<dbReference type="InterPro" id="IPR037257">
    <property type="entry name" value="T2SS_E_N_sf"/>
</dbReference>
<dbReference type="SUPFAM" id="SSF160246">
    <property type="entry name" value="EspE N-terminal domain-like"/>
    <property type="match status" value="1"/>
</dbReference>
<dbReference type="FunFam" id="3.40.50.300:FF:000398">
    <property type="entry name" value="Type IV pilus assembly ATPase PilB"/>
    <property type="match status" value="1"/>
</dbReference>
<dbReference type="PROSITE" id="PS00662">
    <property type="entry name" value="T2SP_E"/>
    <property type="match status" value="1"/>
</dbReference>
<dbReference type="GO" id="GO:0016887">
    <property type="term" value="F:ATP hydrolysis activity"/>
    <property type="evidence" value="ECO:0007669"/>
    <property type="project" value="TreeGrafter"/>
</dbReference>
<organism evidence="5 6">
    <name type="scientific">Candidatus Magnetobacterium bavaricum</name>
    <dbReference type="NCBI Taxonomy" id="29290"/>
    <lineage>
        <taxon>Bacteria</taxon>
        <taxon>Pseudomonadati</taxon>
        <taxon>Nitrospirota</taxon>
        <taxon>Thermodesulfovibrionia</taxon>
        <taxon>Thermodesulfovibrionales</taxon>
        <taxon>Candidatus Magnetobacteriaceae</taxon>
        <taxon>Candidatus Magnetobacterium</taxon>
    </lineage>
</organism>
<protein>
    <submittedName>
        <fullName evidence="5">General secretion pathway protein E</fullName>
    </submittedName>
</protein>
<dbReference type="InterPro" id="IPR001482">
    <property type="entry name" value="T2SS/T4SS_dom"/>
</dbReference>
<gene>
    <name evidence="5" type="ORF">MBAV_000140</name>
</gene>
<dbReference type="AlphaFoldDB" id="A0A0F3H0C2"/>
<dbReference type="InterPro" id="IPR029016">
    <property type="entry name" value="GAF-like_dom_sf"/>
</dbReference>
<dbReference type="Gene3D" id="3.40.50.300">
    <property type="entry name" value="P-loop containing nucleotide triphosphate hydrolases"/>
    <property type="match status" value="1"/>
</dbReference>
<feature type="domain" description="Bacterial type II secretion system protein E" evidence="4">
    <location>
        <begin position="568"/>
        <end position="582"/>
    </location>
</feature>
<keyword evidence="2" id="KW-0547">Nucleotide-binding</keyword>
<proteinExistence type="inferred from homology"/>
<dbReference type="Proteomes" id="UP000033423">
    <property type="component" value="Unassembled WGS sequence"/>
</dbReference>
<dbReference type="InterPro" id="IPR027417">
    <property type="entry name" value="P-loop_NTPase"/>
</dbReference>
<dbReference type="SUPFAM" id="SSF52540">
    <property type="entry name" value="P-loop containing nucleoside triphosphate hydrolases"/>
    <property type="match status" value="1"/>
</dbReference>
<evidence type="ECO:0000256" key="2">
    <source>
        <dbReference type="ARBA" id="ARBA00022741"/>
    </source>
</evidence>
<dbReference type="InterPro" id="IPR003018">
    <property type="entry name" value="GAF"/>
</dbReference>
<evidence type="ECO:0000259" key="4">
    <source>
        <dbReference type="PROSITE" id="PS00662"/>
    </source>
</evidence>
<dbReference type="PANTHER" id="PTHR30258">
    <property type="entry name" value="TYPE II SECRETION SYSTEM PROTEIN GSPE-RELATED"/>
    <property type="match status" value="1"/>
</dbReference>
<accession>A0A0F3H0C2</accession>
<comment type="caution">
    <text evidence="5">The sequence shown here is derived from an EMBL/GenBank/DDBJ whole genome shotgun (WGS) entry which is preliminary data.</text>
</comment>
<reference evidence="5 6" key="1">
    <citation type="submission" date="2015-02" db="EMBL/GenBank/DDBJ databases">
        <title>Single-cell genomics of uncultivated deep-branching MTB reveals a conserved set of magnetosome genes.</title>
        <authorList>
            <person name="Kolinko S."/>
            <person name="Richter M."/>
            <person name="Glockner F.O."/>
            <person name="Brachmann A."/>
            <person name="Schuler D."/>
        </authorList>
    </citation>
    <scope>NUCLEOTIDE SEQUENCE [LARGE SCALE GENOMIC DNA]</scope>
    <source>
        <strain evidence="5">TM-1</strain>
    </source>
</reference>
<dbReference type="Gene3D" id="3.30.450.40">
    <property type="match status" value="1"/>
</dbReference>
<dbReference type="Pfam" id="PF00437">
    <property type="entry name" value="T2SSE"/>
    <property type="match status" value="1"/>
</dbReference>
<sequence>MKKEDIIKVQELEKKLQYNERLKAVTNKINSVSNIDEIFIRLTNDILGLFDAERITIYAIDPMRNELYSKHLVGAEIKRIRLPISASSLAGYVAYTLETINIPDVYDAATLKAINPRLTFDSSWDKKTGFRTKQVLATPIRFENRLFGIIQFINKKEEEAFSKEDERNIVEIARILGIAFRNQSKMLTTRFNYLVMQNILTDEELKRAIIAARERKKEIETVLMEEFKVQKKDIGAALSQSYGYKFIEYSEKYFIPRDIAKGLNLNYLKNAHWIPISAVGGKVVIAIDSPNDMKISEIKSLIKADDYEFNIALKEDISKFINSLEKDAEYSAKPTSSVSDIISELEVREEDDLDRTDSNLDENAGAIVRLANKIIVDAYEKGASDIHIEPSKAKKKVDVRYRVDGACLRHIEIPYSHNSALVSRLKIMSSLDISERRMPQDGKIKFTYKEKQIELRVATLPTVGGEAVVMRILAASEPMPLTALRLSERNIRELRDIVSKPYGLVLVVGPTGSGKTTTLHSALGHINVPETKIWTAEDPVEITQYGLCQVEVKPKIKFDFARAMRAFLRADPDVIMVGEMRDHETAATGIEASLTGHLVFSTLHTNSAPETITRLIDMGLDPFNFADALLGVLAQRLVRTLCKDCKQPYHPDKEEFEELVDAYGSQYFPELGVMYDDKFTLYKAKGCDKCNNTGYRGRAGIHELLVGTNPIKKLIQKKALMELIRDQAIADGMKTLFQDGVDKVIQGLTDVKQVRRVCM</sequence>
<dbReference type="SUPFAM" id="SSF55781">
    <property type="entry name" value="GAF domain-like"/>
    <property type="match status" value="1"/>
</dbReference>
<evidence type="ECO:0000256" key="1">
    <source>
        <dbReference type="ARBA" id="ARBA00006611"/>
    </source>
</evidence>
<dbReference type="PANTHER" id="PTHR30258:SF1">
    <property type="entry name" value="PROTEIN TRANSPORT PROTEIN HOFB HOMOLOG"/>
    <property type="match status" value="1"/>
</dbReference>
<dbReference type="InterPro" id="IPR007831">
    <property type="entry name" value="T2SS_GspE_N"/>
</dbReference>
<dbReference type="CDD" id="cd01129">
    <property type="entry name" value="PulE-GspE-like"/>
    <property type="match status" value="1"/>
</dbReference>
<dbReference type="InterPro" id="IPR003593">
    <property type="entry name" value="AAA+_ATPase"/>
</dbReference>
<evidence type="ECO:0000313" key="6">
    <source>
        <dbReference type="Proteomes" id="UP000033423"/>
    </source>
</evidence>
<keyword evidence="3" id="KW-0067">ATP-binding</keyword>
<dbReference type="SMART" id="SM00065">
    <property type="entry name" value="GAF"/>
    <property type="match status" value="1"/>
</dbReference>
<dbReference type="GO" id="GO:0005524">
    <property type="term" value="F:ATP binding"/>
    <property type="evidence" value="ECO:0007669"/>
    <property type="project" value="UniProtKB-KW"/>
</dbReference>
<evidence type="ECO:0000313" key="5">
    <source>
        <dbReference type="EMBL" id="KJU87669.1"/>
    </source>
</evidence>
<comment type="similarity">
    <text evidence="1">Belongs to the GSP E family.</text>
</comment>
<dbReference type="Pfam" id="PF01590">
    <property type="entry name" value="GAF"/>
    <property type="match status" value="1"/>
</dbReference>